<dbReference type="Proteomes" id="UP001295684">
    <property type="component" value="Unassembled WGS sequence"/>
</dbReference>
<evidence type="ECO:0000313" key="3">
    <source>
        <dbReference type="Proteomes" id="UP001295684"/>
    </source>
</evidence>
<dbReference type="EMBL" id="CAMPGE010014503">
    <property type="protein sequence ID" value="CAI2373170.1"/>
    <property type="molecule type" value="Genomic_DNA"/>
</dbReference>
<proteinExistence type="predicted"/>
<evidence type="ECO:0000256" key="1">
    <source>
        <dbReference type="SAM" id="MobiDB-lite"/>
    </source>
</evidence>
<name>A0AAD1XI66_EUPCR</name>
<evidence type="ECO:0000313" key="2">
    <source>
        <dbReference type="EMBL" id="CAI2373170.1"/>
    </source>
</evidence>
<comment type="caution">
    <text evidence="2">The sequence shown here is derived from an EMBL/GenBank/DDBJ whole genome shotgun (WGS) entry which is preliminary data.</text>
</comment>
<feature type="region of interest" description="Disordered" evidence="1">
    <location>
        <begin position="80"/>
        <end position="115"/>
    </location>
</feature>
<reference evidence="2" key="1">
    <citation type="submission" date="2023-07" db="EMBL/GenBank/DDBJ databases">
        <authorList>
            <consortium name="AG Swart"/>
            <person name="Singh M."/>
            <person name="Singh A."/>
            <person name="Seah K."/>
            <person name="Emmerich C."/>
        </authorList>
    </citation>
    <scope>NUCLEOTIDE SEQUENCE</scope>
    <source>
        <strain evidence="2">DP1</strain>
    </source>
</reference>
<sequence>MIEYPAFLNTYESAENFTFLDDDLFMAKNNSSIKDFPEQPRFQPEDLRSLSFPFEPDQTLALPQERRNIPEVGQEGKAEEIASIDVFTETKPQSQTLEKTQDPSEKPSKKKANKRKSTDFGYLLERKSFRMMRKYYKDKFQQNIGDIEYKRLSKMTTDEINIIMSSFMENELGSILICLLSEDDHDRIRDALKTIIFCDRYQKKEAISEGLNFSILRNVLHKYNTRNLIDFLSDASNSFVYTHYFLKEGKNAAYEQSDNDSDKLLSRMRHLMKEASNYLPSEINEIFEEIYASIFNNPI</sequence>
<organism evidence="2 3">
    <name type="scientific">Euplotes crassus</name>
    <dbReference type="NCBI Taxonomy" id="5936"/>
    <lineage>
        <taxon>Eukaryota</taxon>
        <taxon>Sar</taxon>
        <taxon>Alveolata</taxon>
        <taxon>Ciliophora</taxon>
        <taxon>Intramacronucleata</taxon>
        <taxon>Spirotrichea</taxon>
        <taxon>Hypotrichia</taxon>
        <taxon>Euplotida</taxon>
        <taxon>Euplotidae</taxon>
        <taxon>Moneuplotes</taxon>
    </lineage>
</organism>
<keyword evidence="3" id="KW-1185">Reference proteome</keyword>
<protein>
    <submittedName>
        <fullName evidence="2">Uncharacterized protein</fullName>
    </submittedName>
</protein>
<accession>A0AAD1XI66</accession>
<gene>
    <name evidence="2" type="ORF">ECRASSUSDP1_LOCUS14510</name>
</gene>
<dbReference type="AlphaFoldDB" id="A0AAD1XI66"/>